<dbReference type="RefSeq" id="XP_001020507.2">
    <property type="nucleotide sequence ID" value="XM_001020507.2"/>
</dbReference>
<dbReference type="KEGG" id="tet:TTHERM_00218350"/>
<feature type="compositionally biased region" description="Low complexity" evidence="2">
    <location>
        <begin position="439"/>
        <end position="449"/>
    </location>
</feature>
<dbReference type="AlphaFoldDB" id="I7MKT2"/>
<feature type="region of interest" description="Disordered" evidence="2">
    <location>
        <begin position="439"/>
        <end position="458"/>
    </location>
</feature>
<evidence type="ECO:0000313" key="3">
    <source>
        <dbReference type="EMBL" id="EAS00262.2"/>
    </source>
</evidence>
<sequence length="515" mass="61651">MSEKAQFCHNALIDQIDQWQKSLEQDLQIMKQIKELVISNEDQPMTDRIWVNKNVTKVIEEIQNELQSYKNERIQSTKNKVEFLSIIKKYEFLQANFQQINKDIRSIYSYSQDYHKLKDEQTKQQLNNQYLSIKKNIQENERFNDQKYDNNLKNWKSEQLNQKYQFEQEDNFRQEEEEEEQRQLQGKQPQSNVSFLNDTFNSIQNRQISQQQIEDLKQKSLKQISTKSINQIQQPSKSILKERKMIDFAENIKSEWFGDLQKAYNLANQNAENLKNCSVKTCQTAKFAQKGTQNLSQAFSRSKTPKHKRSFSQNLNNLEKQSLINQKSQLNYSFRQKQEENASALYILKREVQRIKELVQEQINHYDGHTHNNIDEEIKKYKLENTLMKTQCQILKDENQELLVEFQKTKKILEDQIMLSKELQDKLIEQQSQRFYQQQSQDQYEFQNQKKSSDENKNGQFISQYTDQDKNTKSINNFINQQITDNLNEEMLSSWVKKRVQNSNGKYNLESISDY</sequence>
<feature type="coiled-coil region" evidence="1">
    <location>
        <begin position="52"/>
        <end position="79"/>
    </location>
</feature>
<reference evidence="4" key="1">
    <citation type="journal article" date="2006" name="PLoS Biol.">
        <title>Macronuclear genome sequence of the ciliate Tetrahymena thermophila, a model eukaryote.</title>
        <authorList>
            <person name="Eisen J.A."/>
            <person name="Coyne R.S."/>
            <person name="Wu M."/>
            <person name="Wu D."/>
            <person name="Thiagarajan M."/>
            <person name="Wortman J.R."/>
            <person name="Badger J.H."/>
            <person name="Ren Q."/>
            <person name="Amedeo P."/>
            <person name="Jones K.M."/>
            <person name="Tallon L.J."/>
            <person name="Delcher A.L."/>
            <person name="Salzberg S.L."/>
            <person name="Silva J.C."/>
            <person name="Haas B.J."/>
            <person name="Majoros W.H."/>
            <person name="Farzad M."/>
            <person name="Carlton J.M."/>
            <person name="Smith R.K. Jr."/>
            <person name="Garg J."/>
            <person name="Pearlman R.E."/>
            <person name="Karrer K.M."/>
            <person name="Sun L."/>
            <person name="Manning G."/>
            <person name="Elde N.C."/>
            <person name="Turkewitz A.P."/>
            <person name="Asai D.J."/>
            <person name="Wilkes D.E."/>
            <person name="Wang Y."/>
            <person name="Cai H."/>
            <person name="Collins K."/>
            <person name="Stewart B.A."/>
            <person name="Lee S.R."/>
            <person name="Wilamowska K."/>
            <person name="Weinberg Z."/>
            <person name="Ruzzo W.L."/>
            <person name="Wloga D."/>
            <person name="Gaertig J."/>
            <person name="Frankel J."/>
            <person name="Tsao C.-C."/>
            <person name="Gorovsky M.A."/>
            <person name="Keeling P.J."/>
            <person name="Waller R.F."/>
            <person name="Patron N.J."/>
            <person name="Cherry J.M."/>
            <person name="Stover N.A."/>
            <person name="Krieger C.J."/>
            <person name="del Toro C."/>
            <person name="Ryder H.F."/>
            <person name="Williamson S.C."/>
            <person name="Barbeau R.A."/>
            <person name="Hamilton E.P."/>
            <person name="Orias E."/>
        </authorList>
    </citation>
    <scope>NUCLEOTIDE SEQUENCE [LARGE SCALE GENOMIC DNA]</scope>
    <source>
        <strain evidence="4">SB210</strain>
    </source>
</reference>
<dbReference type="InParanoid" id="I7MKT2"/>
<dbReference type="Proteomes" id="UP000009168">
    <property type="component" value="Unassembled WGS sequence"/>
</dbReference>
<proteinExistence type="predicted"/>
<keyword evidence="4" id="KW-1185">Reference proteome</keyword>
<evidence type="ECO:0000313" key="4">
    <source>
        <dbReference type="Proteomes" id="UP000009168"/>
    </source>
</evidence>
<gene>
    <name evidence="3" type="ORF">TTHERM_00218350</name>
</gene>
<name>I7MKT2_TETTS</name>
<evidence type="ECO:0000256" key="1">
    <source>
        <dbReference type="SAM" id="Coils"/>
    </source>
</evidence>
<dbReference type="GeneID" id="7838593"/>
<dbReference type="EMBL" id="GG662621">
    <property type="protein sequence ID" value="EAS00262.2"/>
    <property type="molecule type" value="Genomic_DNA"/>
</dbReference>
<accession>I7MKT2</accession>
<feature type="region of interest" description="Disordered" evidence="2">
    <location>
        <begin position="169"/>
        <end position="192"/>
    </location>
</feature>
<keyword evidence="1" id="KW-0175">Coiled coil</keyword>
<organism evidence="3 4">
    <name type="scientific">Tetrahymena thermophila (strain SB210)</name>
    <dbReference type="NCBI Taxonomy" id="312017"/>
    <lineage>
        <taxon>Eukaryota</taxon>
        <taxon>Sar</taxon>
        <taxon>Alveolata</taxon>
        <taxon>Ciliophora</taxon>
        <taxon>Intramacronucleata</taxon>
        <taxon>Oligohymenophorea</taxon>
        <taxon>Hymenostomatida</taxon>
        <taxon>Tetrahymenina</taxon>
        <taxon>Tetrahymenidae</taxon>
        <taxon>Tetrahymena</taxon>
    </lineage>
</organism>
<evidence type="ECO:0000256" key="2">
    <source>
        <dbReference type="SAM" id="MobiDB-lite"/>
    </source>
</evidence>
<protein>
    <submittedName>
        <fullName evidence="3">Uncharacterized protein</fullName>
    </submittedName>
</protein>